<accession>A0A8S3GN51</accession>
<feature type="region of interest" description="Disordered" evidence="1">
    <location>
        <begin position="1"/>
        <end position="32"/>
    </location>
</feature>
<dbReference type="Proteomes" id="UP000681967">
    <property type="component" value="Unassembled WGS sequence"/>
</dbReference>
<feature type="compositionally biased region" description="Polar residues" evidence="1">
    <location>
        <begin position="1"/>
        <end position="18"/>
    </location>
</feature>
<evidence type="ECO:0000313" key="3">
    <source>
        <dbReference type="Proteomes" id="UP000681967"/>
    </source>
</evidence>
<sequence>AENRLTSSTDIADSPSYTDKNDLNSTSSSLSPSHSDIIIFRAAENGDTGMKLTAFVSK</sequence>
<evidence type="ECO:0000313" key="2">
    <source>
        <dbReference type="EMBL" id="CAF5165118.1"/>
    </source>
</evidence>
<organism evidence="2 3">
    <name type="scientific">Rotaria magnacalcarata</name>
    <dbReference type="NCBI Taxonomy" id="392030"/>
    <lineage>
        <taxon>Eukaryota</taxon>
        <taxon>Metazoa</taxon>
        <taxon>Spiralia</taxon>
        <taxon>Gnathifera</taxon>
        <taxon>Rotifera</taxon>
        <taxon>Eurotatoria</taxon>
        <taxon>Bdelloidea</taxon>
        <taxon>Philodinida</taxon>
        <taxon>Philodinidae</taxon>
        <taxon>Rotaria</taxon>
    </lineage>
</organism>
<comment type="caution">
    <text evidence="2">The sequence shown here is derived from an EMBL/GenBank/DDBJ whole genome shotgun (WGS) entry which is preliminary data.</text>
</comment>
<evidence type="ECO:0000256" key="1">
    <source>
        <dbReference type="SAM" id="MobiDB-lite"/>
    </source>
</evidence>
<gene>
    <name evidence="2" type="ORF">BYL167_LOCUS75702</name>
</gene>
<proteinExistence type="predicted"/>
<dbReference type="EMBL" id="CAJOBH010271468">
    <property type="protein sequence ID" value="CAF5165118.1"/>
    <property type="molecule type" value="Genomic_DNA"/>
</dbReference>
<dbReference type="AlphaFoldDB" id="A0A8S3GN51"/>
<feature type="non-terminal residue" evidence="2">
    <location>
        <position position="1"/>
    </location>
</feature>
<name>A0A8S3GN51_9BILA</name>
<reference evidence="2" key="1">
    <citation type="submission" date="2021-02" db="EMBL/GenBank/DDBJ databases">
        <authorList>
            <person name="Nowell W R."/>
        </authorList>
    </citation>
    <scope>NUCLEOTIDE SEQUENCE</scope>
</reference>
<protein>
    <submittedName>
        <fullName evidence="2">Uncharacterized protein</fullName>
    </submittedName>
</protein>